<dbReference type="EMBL" id="SWDB01000009">
    <property type="protein sequence ID" value="TKB46310.1"/>
    <property type="molecule type" value="Genomic_DNA"/>
</dbReference>
<accession>A0A4U1B791</accession>
<feature type="transmembrane region" description="Helical" evidence="1">
    <location>
        <begin position="45"/>
        <end position="67"/>
    </location>
</feature>
<protein>
    <submittedName>
        <fullName evidence="3">DUF1648 domain-containing protein</fullName>
    </submittedName>
</protein>
<evidence type="ECO:0000256" key="1">
    <source>
        <dbReference type="SAM" id="Phobius"/>
    </source>
</evidence>
<dbReference type="PANTHER" id="PTHR37810:SF5">
    <property type="entry name" value="IMMUNITY PROTEIN SDPI"/>
    <property type="match status" value="1"/>
</dbReference>
<feature type="transmembrane region" description="Helical" evidence="1">
    <location>
        <begin position="188"/>
        <end position="209"/>
    </location>
</feature>
<sequence>MTAMRSAWVVFAITLAACLTGLWLLPGDMQIPQHWNIHGEPDRFGSLTVALIYPPAIMLGLLLLLTFLKHFEPRQENLQESEKAKGWIGLAVTLLMALMAAANIGLGMGYEVPVLRLLMIAIFMLFIIIGNFLSKTRSNFFIGIRTPWTLSSDENWRRTHHLGGRLFMLAGVIGLLISFALAEQHLGYLMLGLILPPALIPVIYSWYLWHRKNGQ</sequence>
<feature type="transmembrane region" description="Helical" evidence="1">
    <location>
        <begin position="114"/>
        <end position="133"/>
    </location>
</feature>
<feature type="transmembrane region" description="Helical" evidence="1">
    <location>
        <begin position="87"/>
        <end position="108"/>
    </location>
</feature>
<keyword evidence="1" id="KW-0472">Membrane</keyword>
<organism evidence="3 4">
    <name type="scientific">Thalassotalea mangrovi</name>
    <dbReference type="NCBI Taxonomy" id="2572245"/>
    <lineage>
        <taxon>Bacteria</taxon>
        <taxon>Pseudomonadati</taxon>
        <taxon>Pseudomonadota</taxon>
        <taxon>Gammaproteobacteria</taxon>
        <taxon>Alteromonadales</taxon>
        <taxon>Colwelliaceae</taxon>
        <taxon>Thalassotalea</taxon>
    </lineage>
</organism>
<name>A0A4U1B791_9GAMM</name>
<dbReference type="InterPro" id="IPR026272">
    <property type="entry name" value="SdpI"/>
</dbReference>
<evidence type="ECO:0000313" key="3">
    <source>
        <dbReference type="EMBL" id="TKB46310.1"/>
    </source>
</evidence>
<dbReference type="GO" id="GO:0009636">
    <property type="term" value="P:response to toxic substance"/>
    <property type="evidence" value="ECO:0007669"/>
    <property type="project" value="TreeGrafter"/>
</dbReference>
<dbReference type="Proteomes" id="UP000307999">
    <property type="component" value="Unassembled WGS sequence"/>
</dbReference>
<evidence type="ECO:0000259" key="2">
    <source>
        <dbReference type="Pfam" id="PF07853"/>
    </source>
</evidence>
<dbReference type="AlphaFoldDB" id="A0A4U1B791"/>
<dbReference type="PROSITE" id="PS51257">
    <property type="entry name" value="PROKAR_LIPOPROTEIN"/>
    <property type="match status" value="1"/>
</dbReference>
<keyword evidence="1" id="KW-0812">Transmembrane</keyword>
<proteinExistence type="predicted"/>
<evidence type="ECO:0000313" key="4">
    <source>
        <dbReference type="Proteomes" id="UP000307999"/>
    </source>
</evidence>
<dbReference type="Pfam" id="PF07853">
    <property type="entry name" value="DUF1648"/>
    <property type="match status" value="1"/>
</dbReference>
<dbReference type="InterPro" id="IPR012867">
    <property type="entry name" value="DUF1648"/>
</dbReference>
<dbReference type="InterPro" id="IPR025962">
    <property type="entry name" value="SdpI/YhfL"/>
</dbReference>
<keyword evidence="1" id="KW-1133">Transmembrane helix</keyword>
<dbReference type="PIRSF" id="PIRSF038959">
    <property type="entry name" value="SdpI"/>
    <property type="match status" value="1"/>
</dbReference>
<feature type="domain" description="DUF1648" evidence="2">
    <location>
        <begin position="29"/>
        <end position="59"/>
    </location>
</feature>
<reference evidence="3 4" key="1">
    <citation type="submission" date="2019-04" db="EMBL/GenBank/DDBJ databases">
        <title>Thalassotalea guangxiensis sp. nov., isolated from sediment of the coastal wetland.</title>
        <authorList>
            <person name="Zheng S."/>
            <person name="Zhang D."/>
        </authorList>
    </citation>
    <scope>NUCLEOTIDE SEQUENCE [LARGE SCALE GENOMIC DNA]</scope>
    <source>
        <strain evidence="3 4">ZS-4</strain>
    </source>
</reference>
<dbReference type="Pfam" id="PF13630">
    <property type="entry name" value="SdpI"/>
    <property type="match status" value="1"/>
</dbReference>
<feature type="transmembrane region" description="Helical" evidence="1">
    <location>
        <begin position="7"/>
        <end position="25"/>
    </location>
</feature>
<dbReference type="PANTHER" id="PTHR37810">
    <property type="entry name" value="IMMUNITY PROTEIN SDPI"/>
    <property type="match status" value="1"/>
</dbReference>
<gene>
    <name evidence="3" type="ORF">E8M12_04455</name>
</gene>
<keyword evidence="4" id="KW-1185">Reference proteome</keyword>
<feature type="transmembrane region" description="Helical" evidence="1">
    <location>
        <begin position="162"/>
        <end position="182"/>
    </location>
</feature>
<dbReference type="OrthoDB" id="9808690at2"/>
<dbReference type="RefSeq" id="WP_136734886.1">
    <property type="nucleotide sequence ID" value="NZ_SWDB01000009.1"/>
</dbReference>
<comment type="caution">
    <text evidence="3">The sequence shown here is derived from an EMBL/GenBank/DDBJ whole genome shotgun (WGS) entry which is preliminary data.</text>
</comment>